<dbReference type="PANTHER" id="PTHR22849:SF128">
    <property type="entry name" value="U-BOX DOMAIN-CONTAINING PROTEIN"/>
    <property type="match status" value="1"/>
</dbReference>
<dbReference type="InterPro" id="IPR045210">
    <property type="entry name" value="RING-Ubox_PUB"/>
</dbReference>
<dbReference type="EMBL" id="NKXS01003167">
    <property type="protein sequence ID" value="PIN10640.1"/>
    <property type="molecule type" value="Genomic_DNA"/>
</dbReference>
<dbReference type="OrthoDB" id="10064100at2759"/>
<dbReference type="SMART" id="SM00504">
    <property type="entry name" value="Ubox"/>
    <property type="match status" value="1"/>
</dbReference>
<comment type="caution">
    <text evidence="7">The sequence shown here is derived from an EMBL/GenBank/DDBJ whole genome shotgun (WGS) entry which is preliminary data.</text>
</comment>
<keyword evidence="3 5" id="KW-0808">Transferase</keyword>
<evidence type="ECO:0000256" key="1">
    <source>
        <dbReference type="ARBA" id="ARBA00000900"/>
    </source>
</evidence>
<dbReference type="GO" id="GO:0016567">
    <property type="term" value="P:protein ubiquitination"/>
    <property type="evidence" value="ECO:0007669"/>
    <property type="project" value="UniProtKB-UniRule"/>
</dbReference>
<protein>
    <recommendedName>
        <fullName evidence="5 6">U-box domain-containing protein</fullName>
        <ecNumber evidence="5">2.3.2.27</ecNumber>
    </recommendedName>
    <alternativeName>
        <fullName evidence="5">RING-type E3 ubiquitin transferase PUB</fullName>
    </alternativeName>
</protein>
<dbReference type="InterPro" id="IPR058678">
    <property type="entry name" value="ARM_PUB"/>
</dbReference>
<dbReference type="AlphaFoldDB" id="A0A2G9H059"/>
<feature type="domain" description="U-box" evidence="6">
    <location>
        <begin position="5"/>
        <end position="85"/>
    </location>
</feature>
<keyword evidence="4 5" id="KW-0833">Ubl conjugation pathway</keyword>
<dbReference type="GO" id="GO:0061630">
    <property type="term" value="F:ubiquitin protein ligase activity"/>
    <property type="evidence" value="ECO:0007669"/>
    <property type="project" value="UniProtKB-UniRule"/>
</dbReference>
<sequence length="410" mass="45920">MDEIDIPQYFLCPISLQIMKDPVTIVTGITYDRESIEQWLKTAEAAASPAVCPVTKQPLSLDSDLTPNHMLRRLIQAWCVANAKNGVERIPTPKSPLQRSLILKLIRNVNNRSDGLLNLSALKKLEELVNESERNKKSMADAGVAKAMMSFILRCFKDCKTLGLDQALTILLLTWTPNAENKQIVEDNPGLIRSIFWVLETQVENTSKTQSLIVLKNVIEVASPSFIERLEPNFSEKVVKLLRKNISPQATRAILRTLIKTCQVGGNKLKIIESGAVYDLIEMELCNPEKRTTDLIFCLLANLCTCADGRQQLLKHAGGIAVAAKRLLRVSAATDDRVLCILELIARFSATSEVVFEMLRVGGVSKLCMVLQADCEDYLKKKAREILRLHSNVWSNSPCIQIYLLTRYAR</sequence>
<name>A0A2G9H059_9LAMI</name>
<evidence type="ECO:0000256" key="5">
    <source>
        <dbReference type="RuleBase" id="RU369093"/>
    </source>
</evidence>
<comment type="function">
    <text evidence="5">Functions as an E3 ubiquitin ligase.</text>
</comment>
<accession>A0A2G9H059</accession>
<dbReference type="Proteomes" id="UP000231279">
    <property type="component" value="Unassembled WGS sequence"/>
</dbReference>
<dbReference type="InterPro" id="IPR013083">
    <property type="entry name" value="Znf_RING/FYVE/PHD"/>
</dbReference>
<dbReference type="CDD" id="cd16664">
    <property type="entry name" value="RING-Ubox_PUB"/>
    <property type="match status" value="1"/>
</dbReference>
<dbReference type="Pfam" id="PF04564">
    <property type="entry name" value="U-box"/>
    <property type="match status" value="1"/>
</dbReference>
<evidence type="ECO:0000256" key="2">
    <source>
        <dbReference type="ARBA" id="ARBA00004906"/>
    </source>
</evidence>
<dbReference type="InterPro" id="IPR011989">
    <property type="entry name" value="ARM-like"/>
</dbReference>
<reference evidence="8" key="1">
    <citation type="journal article" date="2018" name="Gigascience">
        <title>Genome assembly of the Pink Ipe (Handroanthus impetiginosus, Bignoniaceae), a highly valued, ecologically keystone Neotropical timber forest tree.</title>
        <authorList>
            <person name="Silva-Junior O.B."/>
            <person name="Grattapaglia D."/>
            <person name="Novaes E."/>
            <person name="Collevatti R.G."/>
        </authorList>
    </citation>
    <scope>NUCLEOTIDE SEQUENCE [LARGE SCALE GENOMIC DNA]</scope>
    <source>
        <strain evidence="8">cv. UFG-1</strain>
    </source>
</reference>
<dbReference type="UniPathway" id="UPA00143"/>
<evidence type="ECO:0000313" key="8">
    <source>
        <dbReference type="Proteomes" id="UP000231279"/>
    </source>
</evidence>
<keyword evidence="7" id="KW-0436">Ligase</keyword>
<comment type="pathway">
    <text evidence="2 5">Protein modification; protein ubiquitination.</text>
</comment>
<dbReference type="InterPro" id="IPR003613">
    <property type="entry name" value="Ubox_domain"/>
</dbReference>
<gene>
    <name evidence="7" type="ORF">CDL12_16761</name>
</gene>
<organism evidence="7 8">
    <name type="scientific">Handroanthus impetiginosus</name>
    <dbReference type="NCBI Taxonomy" id="429701"/>
    <lineage>
        <taxon>Eukaryota</taxon>
        <taxon>Viridiplantae</taxon>
        <taxon>Streptophyta</taxon>
        <taxon>Embryophyta</taxon>
        <taxon>Tracheophyta</taxon>
        <taxon>Spermatophyta</taxon>
        <taxon>Magnoliopsida</taxon>
        <taxon>eudicotyledons</taxon>
        <taxon>Gunneridae</taxon>
        <taxon>Pentapetalae</taxon>
        <taxon>asterids</taxon>
        <taxon>lamiids</taxon>
        <taxon>Lamiales</taxon>
        <taxon>Bignoniaceae</taxon>
        <taxon>Crescentiina</taxon>
        <taxon>Tabebuia alliance</taxon>
        <taxon>Handroanthus</taxon>
    </lineage>
</organism>
<evidence type="ECO:0000259" key="6">
    <source>
        <dbReference type="PROSITE" id="PS51698"/>
    </source>
</evidence>
<dbReference type="PROSITE" id="PS51698">
    <property type="entry name" value="U_BOX"/>
    <property type="match status" value="1"/>
</dbReference>
<evidence type="ECO:0000256" key="3">
    <source>
        <dbReference type="ARBA" id="ARBA00022679"/>
    </source>
</evidence>
<dbReference type="Gene3D" id="1.25.10.10">
    <property type="entry name" value="Leucine-rich Repeat Variant"/>
    <property type="match status" value="1"/>
</dbReference>
<dbReference type="SUPFAM" id="SSF48371">
    <property type="entry name" value="ARM repeat"/>
    <property type="match status" value="1"/>
</dbReference>
<dbReference type="InterPro" id="IPR016024">
    <property type="entry name" value="ARM-type_fold"/>
</dbReference>
<dbReference type="GO" id="GO:0016874">
    <property type="term" value="F:ligase activity"/>
    <property type="evidence" value="ECO:0007669"/>
    <property type="project" value="UniProtKB-KW"/>
</dbReference>
<dbReference type="SUPFAM" id="SSF57850">
    <property type="entry name" value="RING/U-box"/>
    <property type="match status" value="1"/>
</dbReference>
<keyword evidence="8" id="KW-1185">Reference proteome</keyword>
<dbReference type="InterPro" id="IPR045185">
    <property type="entry name" value="PUB22/23/24-like"/>
</dbReference>
<proteinExistence type="predicted"/>
<dbReference type="EC" id="2.3.2.27" evidence="5"/>
<evidence type="ECO:0000256" key="4">
    <source>
        <dbReference type="ARBA" id="ARBA00022786"/>
    </source>
</evidence>
<comment type="catalytic activity">
    <reaction evidence="1 5">
        <text>S-ubiquitinyl-[E2 ubiquitin-conjugating enzyme]-L-cysteine + [acceptor protein]-L-lysine = [E2 ubiquitin-conjugating enzyme]-L-cysteine + N(6)-ubiquitinyl-[acceptor protein]-L-lysine.</text>
        <dbReference type="EC" id="2.3.2.27"/>
    </reaction>
</comment>
<dbReference type="Gene3D" id="3.30.40.10">
    <property type="entry name" value="Zinc/RING finger domain, C3HC4 (zinc finger)"/>
    <property type="match status" value="1"/>
</dbReference>
<dbReference type="PANTHER" id="PTHR22849">
    <property type="entry name" value="WDSAM1 PROTEIN"/>
    <property type="match status" value="1"/>
</dbReference>
<evidence type="ECO:0000313" key="7">
    <source>
        <dbReference type="EMBL" id="PIN10640.1"/>
    </source>
</evidence>
<dbReference type="Pfam" id="PF25598">
    <property type="entry name" value="ARM_PUB"/>
    <property type="match status" value="1"/>
</dbReference>